<dbReference type="STRING" id="1777141.AWB80_03586"/>
<dbReference type="AlphaFoldDB" id="A0A158BIL1"/>
<evidence type="ECO:0000313" key="2">
    <source>
        <dbReference type="Proteomes" id="UP000054911"/>
    </source>
</evidence>
<dbReference type="RefSeq" id="WP_244206566.1">
    <property type="nucleotide sequence ID" value="NZ_FCOE02000010.1"/>
</dbReference>
<dbReference type="EMBL" id="FCOE02000010">
    <property type="protein sequence ID" value="SAK69616.1"/>
    <property type="molecule type" value="Genomic_DNA"/>
</dbReference>
<organism evidence="1 2">
    <name type="scientific">Caballeronia pedi</name>
    <dbReference type="NCBI Taxonomy" id="1777141"/>
    <lineage>
        <taxon>Bacteria</taxon>
        <taxon>Pseudomonadati</taxon>
        <taxon>Pseudomonadota</taxon>
        <taxon>Betaproteobacteria</taxon>
        <taxon>Burkholderiales</taxon>
        <taxon>Burkholderiaceae</taxon>
        <taxon>Caballeronia</taxon>
    </lineage>
</organism>
<keyword evidence="2" id="KW-1185">Reference proteome</keyword>
<dbReference type="Proteomes" id="UP000054911">
    <property type="component" value="Unassembled WGS sequence"/>
</dbReference>
<proteinExistence type="predicted"/>
<evidence type="ECO:0000313" key="1">
    <source>
        <dbReference type="EMBL" id="SAK69616.1"/>
    </source>
</evidence>
<protein>
    <submittedName>
        <fullName evidence="1">Gp72</fullName>
    </submittedName>
</protein>
<comment type="caution">
    <text evidence="1">The sequence shown here is derived from an EMBL/GenBank/DDBJ whole genome shotgun (WGS) entry which is preliminary data.</text>
</comment>
<sequence>MVKRSSSWPVYVPVGTTTVGTARVREDITVGRDSQQRALAKKFGTQPNCEVDEIMSCAEPVVSLAPAARGTVTQREVATKRLQALGRLRDGEQNATERRYEAHLEQQRRAGAIQWYLFEGIKFKLAPRTFLTVDYAVLPASGLLEMHDVKGARAIFSDDAKVKMKVAASIFPLVFKVAYPRKARDGGGWDVEEIQ</sequence>
<name>A0A158BIL1_9BURK</name>
<reference evidence="1" key="1">
    <citation type="submission" date="2016-01" db="EMBL/GenBank/DDBJ databases">
        <authorList>
            <person name="Peeters C."/>
        </authorList>
    </citation>
    <scope>NUCLEOTIDE SEQUENCE [LARGE SCALE GENOMIC DNA]</scope>
    <source>
        <strain evidence="1">LMG 29323</strain>
    </source>
</reference>
<accession>A0A158BIL1</accession>
<gene>
    <name evidence="1" type="ORF">AWB80_03586</name>
</gene>